<evidence type="ECO:0000313" key="3">
    <source>
        <dbReference type="Proteomes" id="UP000199403"/>
    </source>
</evidence>
<dbReference type="GO" id="GO:0004803">
    <property type="term" value="F:transposase activity"/>
    <property type="evidence" value="ECO:0007669"/>
    <property type="project" value="InterPro"/>
</dbReference>
<gene>
    <name evidence="2" type="ORF">SAMN05192553_108146</name>
</gene>
<sequence>MFKSSADFDTVDVLKQLGKKPVTESAFSQARYKIDWQFFADLCTISSETYQEFATPRWKGYRILAGDGSTLNLPASKQIRGFFGIDSSSKKASLARIFLLYDVNTGFTLQARLGRMSTGESGLLDDCLSKTPARQDDLLVLDRNFGYFHNVNAMVNEGRAFCIRMSTKTTNFAKQVMADERMDFITEWAPSKKEQETSKRNAPIQVRVTKTVLNTGVTELLVSNLESSEFCTAEMVQLYKMRWGVEEGIKNLKPKMKVEQFGCRKPEGIYQEFFAHILAMNMVSLAGMAAAKSIKKTMKKRKLAYKYNWKNAYLSLRSSIVALWY</sequence>
<dbReference type="STRING" id="1416801.SAMN05192553_108146"/>
<keyword evidence="3" id="KW-1185">Reference proteome</keyword>
<protein>
    <submittedName>
        <fullName evidence="2">Transposase DDE domain-containing protein</fullName>
    </submittedName>
</protein>
<organism evidence="2 3">
    <name type="scientific">Cyclobacterium xiamenense</name>
    <dbReference type="NCBI Taxonomy" id="1297121"/>
    <lineage>
        <taxon>Bacteria</taxon>
        <taxon>Pseudomonadati</taxon>
        <taxon>Bacteroidota</taxon>
        <taxon>Cytophagia</taxon>
        <taxon>Cytophagales</taxon>
        <taxon>Cyclobacteriaceae</taxon>
        <taxon>Cyclobacterium</taxon>
    </lineage>
</organism>
<dbReference type="EMBL" id="FNZH01000008">
    <property type="protein sequence ID" value="SEJ69235.1"/>
    <property type="molecule type" value="Genomic_DNA"/>
</dbReference>
<dbReference type="SUPFAM" id="SSF53098">
    <property type="entry name" value="Ribonuclease H-like"/>
    <property type="match status" value="1"/>
</dbReference>
<dbReference type="InterPro" id="IPR047952">
    <property type="entry name" value="Transpos_IS4"/>
</dbReference>
<dbReference type="Proteomes" id="UP000199403">
    <property type="component" value="Unassembled WGS sequence"/>
</dbReference>
<dbReference type="Pfam" id="PF01609">
    <property type="entry name" value="DDE_Tnp_1"/>
    <property type="match status" value="1"/>
</dbReference>
<feature type="domain" description="Transposase IS4-like" evidence="1">
    <location>
        <begin position="59"/>
        <end position="282"/>
    </location>
</feature>
<dbReference type="NCBIfam" id="NF033592">
    <property type="entry name" value="transpos_IS4_1"/>
    <property type="match status" value="1"/>
</dbReference>
<dbReference type="PANTHER" id="PTHR37529">
    <property type="entry name" value="TRANSPOSASE INSG FOR INSERTION SEQUENCE ELEMENT IS4-RELATED"/>
    <property type="match status" value="1"/>
</dbReference>
<proteinExistence type="predicted"/>
<accession>A0A1H7B749</accession>
<dbReference type="InterPro" id="IPR002559">
    <property type="entry name" value="Transposase_11"/>
</dbReference>
<dbReference type="InterPro" id="IPR012337">
    <property type="entry name" value="RNaseH-like_sf"/>
</dbReference>
<evidence type="ECO:0000313" key="2">
    <source>
        <dbReference type="EMBL" id="SEJ69235.1"/>
    </source>
</evidence>
<dbReference type="AlphaFoldDB" id="A0A1H7B749"/>
<dbReference type="GO" id="GO:0003677">
    <property type="term" value="F:DNA binding"/>
    <property type="evidence" value="ECO:0007669"/>
    <property type="project" value="InterPro"/>
</dbReference>
<dbReference type="GO" id="GO:0006313">
    <property type="term" value="P:DNA transposition"/>
    <property type="evidence" value="ECO:0007669"/>
    <property type="project" value="InterPro"/>
</dbReference>
<dbReference type="PANTHER" id="PTHR37529:SF1">
    <property type="entry name" value="TRANSPOSASE INSG FOR INSERTION SEQUENCE ELEMENT IS4-RELATED"/>
    <property type="match status" value="1"/>
</dbReference>
<reference evidence="3" key="1">
    <citation type="submission" date="2016-10" db="EMBL/GenBank/DDBJ databases">
        <authorList>
            <person name="Varghese N."/>
            <person name="Submissions S."/>
        </authorList>
    </citation>
    <scope>NUCLEOTIDE SEQUENCE [LARGE SCALE GENOMIC DNA]</scope>
    <source>
        <strain evidence="3">IBRC-M 10761</strain>
    </source>
</reference>
<evidence type="ECO:0000259" key="1">
    <source>
        <dbReference type="Pfam" id="PF01609"/>
    </source>
</evidence>
<name>A0A1H7B749_9BACT</name>